<keyword evidence="1" id="KW-0732">Signal</keyword>
<feature type="signal peptide" evidence="1">
    <location>
        <begin position="1"/>
        <end position="23"/>
    </location>
</feature>
<dbReference type="RefSeq" id="WP_264792553.1">
    <property type="nucleotide sequence ID" value="NZ_AP026867.1"/>
</dbReference>
<dbReference type="EMBL" id="AP026867">
    <property type="protein sequence ID" value="BDS11366.1"/>
    <property type="molecule type" value="Genomic_DNA"/>
</dbReference>
<organism evidence="2 3">
    <name type="scientific">Aureispira anguillae</name>
    <dbReference type="NCBI Taxonomy" id="2864201"/>
    <lineage>
        <taxon>Bacteria</taxon>
        <taxon>Pseudomonadati</taxon>
        <taxon>Bacteroidota</taxon>
        <taxon>Saprospiria</taxon>
        <taxon>Saprospirales</taxon>
        <taxon>Saprospiraceae</taxon>
        <taxon>Aureispira</taxon>
    </lineage>
</organism>
<dbReference type="PROSITE" id="PS51257">
    <property type="entry name" value="PROKAR_LIPOPROTEIN"/>
    <property type="match status" value="1"/>
</dbReference>
<reference evidence="2" key="1">
    <citation type="submission" date="2022-09" db="EMBL/GenBank/DDBJ databases">
        <title>Aureispira anguillicida sp. nov., isolated from Leptocephalus of Japanese eel Anguilla japonica.</title>
        <authorList>
            <person name="Yuasa K."/>
            <person name="Mekata T."/>
            <person name="Ikunari K."/>
        </authorList>
    </citation>
    <scope>NUCLEOTIDE SEQUENCE</scope>
    <source>
        <strain evidence="2">EL160426</strain>
    </source>
</reference>
<protein>
    <submittedName>
        <fullName evidence="2">Uncharacterized protein</fullName>
    </submittedName>
</protein>
<sequence length="307" mass="33456">MIVNSVKSLLVLALFSTFFFMGCKDDVIIDPEPTLPFDNLDEFFDTKAAQKQTFSIDPTTTKTITGAKGTKLTFYANSFVDAQGNAITGTVDFEMKEIYAKGDMIWSNRMTMASNGQLLESGGEFFLSATSGGQEVFLNRDYKMEVPVSSATSNPNAMDLFVANESDSTWTPADSTAWVGVDSSGGNYNVYFDSLTWINCDYFYNAAQTTQINVEPRITGVSMTDVSAYIVFDNINAVANLWYDSSTNTFSISGMPVGQSATIVIIGMDGTQLYLGTLSTVLNNNTTLFVPMSPVTQAQLTTTIDNL</sequence>
<gene>
    <name evidence="2" type="ORF">AsAng_0020780</name>
</gene>
<dbReference type="AlphaFoldDB" id="A0A916DTC4"/>
<accession>A0A916DTC4</accession>
<dbReference type="KEGG" id="aup:AsAng_0020780"/>
<dbReference type="Proteomes" id="UP001060919">
    <property type="component" value="Chromosome"/>
</dbReference>
<evidence type="ECO:0000313" key="3">
    <source>
        <dbReference type="Proteomes" id="UP001060919"/>
    </source>
</evidence>
<proteinExistence type="predicted"/>
<name>A0A916DTC4_9BACT</name>
<evidence type="ECO:0000256" key="1">
    <source>
        <dbReference type="SAM" id="SignalP"/>
    </source>
</evidence>
<evidence type="ECO:0000313" key="2">
    <source>
        <dbReference type="EMBL" id="BDS11366.1"/>
    </source>
</evidence>
<feature type="chain" id="PRO_5037365783" evidence="1">
    <location>
        <begin position="24"/>
        <end position="307"/>
    </location>
</feature>
<keyword evidence="3" id="KW-1185">Reference proteome</keyword>